<keyword evidence="2" id="KW-0732">Signal</keyword>
<organism evidence="3 4">
    <name type="scientific">Lactiplantibacillus mudanjiangensis</name>
    <dbReference type="NCBI Taxonomy" id="1296538"/>
    <lineage>
        <taxon>Bacteria</taxon>
        <taxon>Bacillati</taxon>
        <taxon>Bacillota</taxon>
        <taxon>Bacilli</taxon>
        <taxon>Lactobacillales</taxon>
        <taxon>Lactobacillaceae</taxon>
        <taxon>Lactiplantibacillus</taxon>
    </lineage>
</organism>
<accession>A0A660DZN2</accession>
<keyword evidence="1" id="KW-0472">Membrane</keyword>
<keyword evidence="1" id="KW-1133">Transmembrane helix</keyword>
<sequence>MRWLLGILGLVSGWTTLAASADVQQSTYHVTVASPGSTTVSGDQINPGPLSGVLPQMNELQQWILCGFALLITCLVGLLIKLWWNRHQQIKEQS</sequence>
<evidence type="ECO:0000256" key="1">
    <source>
        <dbReference type="SAM" id="Phobius"/>
    </source>
</evidence>
<keyword evidence="4" id="KW-1185">Reference proteome</keyword>
<proteinExistence type="predicted"/>
<reference evidence="3 4" key="1">
    <citation type="submission" date="2018-11" db="EMBL/GenBank/DDBJ databases">
        <authorList>
            <person name="Wuyts S."/>
        </authorList>
    </citation>
    <scope>NUCLEOTIDE SEQUENCE [LARGE SCALE GENOMIC DNA]</scope>
    <source>
        <strain evidence="3">Lactobacillus mudanjiangensis AMBF249</strain>
    </source>
</reference>
<evidence type="ECO:0000256" key="2">
    <source>
        <dbReference type="SAM" id="SignalP"/>
    </source>
</evidence>
<dbReference type="AlphaFoldDB" id="A0A660DZN2"/>
<evidence type="ECO:0000313" key="3">
    <source>
        <dbReference type="EMBL" id="VDG27006.1"/>
    </source>
</evidence>
<gene>
    <name evidence="3" type="ORF">MUDAN_MDHGFNIF_00376</name>
</gene>
<feature type="chain" id="PRO_5025010132" evidence="2">
    <location>
        <begin position="22"/>
        <end position="94"/>
    </location>
</feature>
<keyword evidence="1" id="KW-0812">Transmembrane</keyword>
<feature type="transmembrane region" description="Helical" evidence="1">
    <location>
        <begin position="60"/>
        <end position="84"/>
    </location>
</feature>
<feature type="signal peptide" evidence="2">
    <location>
        <begin position="1"/>
        <end position="21"/>
    </location>
</feature>
<dbReference type="Proteomes" id="UP000289996">
    <property type="component" value="Unassembled WGS sequence"/>
</dbReference>
<dbReference type="RefSeq" id="WP_225424757.1">
    <property type="nucleotide sequence ID" value="NZ_BJDY01000003.1"/>
</dbReference>
<name>A0A660DZN2_9LACO</name>
<protein>
    <submittedName>
        <fullName evidence="3">Cell surface protein [Lactobacillus paraplantarum]</fullName>
    </submittedName>
</protein>
<dbReference type="EMBL" id="UYIG01000001">
    <property type="protein sequence ID" value="VDG27006.1"/>
    <property type="molecule type" value="Genomic_DNA"/>
</dbReference>
<evidence type="ECO:0000313" key="4">
    <source>
        <dbReference type="Proteomes" id="UP000289996"/>
    </source>
</evidence>